<gene>
    <name evidence="1" type="ORF">BDY21DRAFT_281410</name>
</gene>
<evidence type="ECO:0008006" key="3">
    <source>
        <dbReference type="Google" id="ProtNLM"/>
    </source>
</evidence>
<dbReference type="Gene3D" id="3.80.10.10">
    <property type="entry name" value="Ribonuclease Inhibitor"/>
    <property type="match status" value="1"/>
</dbReference>
<protein>
    <recommendedName>
        <fullName evidence="3">F-box domain-containing protein</fullName>
    </recommendedName>
</protein>
<proteinExistence type="predicted"/>
<accession>A0A6A6P7X0</accession>
<name>A0A6A6P7X0_9PEZI</name>
<sequence>MHINEFPYEILSNILEEASRLEERDGVAYTFGLSQAPQPGYKAKLQRYVRGPLRPDMLRWDATASIRRVCPQWHQWAIEYAMREVYIRRWQGSERWAELPQQRDKYSLYELVDKPSGTAVYRDPYRSLRHTVKLLERYPELAAKVRRIWFDGFYVAETDVQICSALHACSSLQSVTMPWTTLRHLSGREWKALLGLGPTHTTPLRSLELLAVDLPARQAQDAANQYDERPLETGGVNFSQLRRLKIFGNTDFMPVCDRDLHAISRTATQLEHLHVTGLSTVTVDGVMALVKSSRATIRTLEHSPRADAGFRYPHPGHAQTTAGATAGATEEHLCEVLTSCPRLTDLSVSLPSMCAALFANRGVRWRGDCQVRAAHLCPVADHRPNNASADALAALADTLAEARGLVAAKAASVLPDTLNLELFYSDVIFEPHAARVHGDFALAEVSAGGRWPGRKGQSRKGPYGTTGLYGKDEGEMFEMVNEEVYLEGVRRGFVGITA</sequence>
<keyword evidence="2" id="KW-1185">Reference proteome</keyword>
<organism evidence="1 2">
    <name type="scientific">Lineolata rhizophorae</name>
    <dbReference type="NCBI Taxonomy" id="578093"/>
    <lineage>
        <taxon>Eukaryota</taxon>
        <taxon>Fungi</taxon>
        <taxon>Dikarya</taxon>
        <taxon>Ascomycota</taxon>
        <taxon>Pezizomycotina</taxon>
        <taxon>Dothideomycetes</taxon>
        <taxon>Dothideomycetes incertae sedis</taxon>
        <taxon>Lineolatales</taxon>
        <taxon>Lineolataceae</taxon>
        <taxon>Lineolata</taxon>
    </lineage>
</organism>
<evidence type="ECO:0000313" key="1">
    <source>
        <dbReference type="EMBL" id="KAF2460116.1"/>
    </source>
</evidence>
<dbReference type="OrthoDB" id="5283561at2759"/>
<dbReference type="AlphaFoldDB" id="A0A6A6P7X0"/>
<dbReference type="Proteomes" id="UP000799766">
    <property type="component" value="Unassembled WGS sequence"/>
</dbReference>
<reference evidence="1" key="1">
    <citation type="journal article" date="2020" name="Stud. Mycol.">
        <title>101 Dothideomycetes genomes: a test case for predicting lifestyles and emergence of pathogens.</title>
        <authorList>
            <person name="Haridas S."/>
            <person name="Albert R."/>
            <person name="Binder M."/>
            <person name="Bloem J."/>
            <person name="Labutti K."/>
            <person name="Salamov A."/>
            <person name="Andreopoulos B."/>
            <person name="Baker S."/>
            <person name="Barry K."/>
            <person name="Bills G."/>
            <person name="Bluhm B."/>
            <person name="Cannon C."/>
            <person name="Castanera R."/>
            <person name="Culley D."/>
            <person name="Daum C."/>
            <person name="Ezra D."/>
            <person name="Gonzalez J."/>
            <person name="Henrissat B."/>
            <person name="Kuo A."/>
            <person name="Liang C."/>
            <person name="Lipzen A."/>
            <person name="Lutzoni F."/>
            <person name="Magnuson J."/>
            <person name="Mondo S."/>
            <person name="Nolan M."/>
            <person name="Ohm R."/>
            <person name="Pangilinan J."/>
            <person name="Park H.-J."/>
            <person name="Ramirez L."/>
            <person name="Alfaro M."/>
            <person name="Sun H."/>
            <person name="Tritt A."/>
            <person name="Yoshinaga Y."/>
            <person name="Zwiers L.-H."/>
            <person name="Turgeon B."/>
            <person name="Goodwin S."/>
            <person name="Spatafora J."/>
            <person name="Crous P."/>
            <person name="Grigoriev I."/>
        </authorList>
    </citation>
    <scope>NUCLEOTIDE SEQUENCE</scope>
    <source>
        <strain evidence="1">ATCC 16933</strain>
    </source>
</reference>
<evidence type="ECO:0000313" key="2">
    <source>
        <dbReference type="Proteomes" id="UP000799766"/>
    </source>
</evidence>
<dbReference type="InterPro" id="IPR032675">
    <property type="entry name" value="LRR_dom_sf"/>
</dbReference>
<dbReference type="EMBL" id="MU001674">
    <property type="protein sequence ID" value="KAF2460116.1"/>
    <property type="molecule type" value="Genomic_DNA"/>
</dbReference>